<dbReference type="InterPro" id="IPR013718">
    <property type="entry name" value="COQ9_C"/>
</dbReference>
<dbReference type="Gene3D" id="1.10.357.10">
    <property type="entry name" value="Tetracycline Repressor, domain 2"/>
    <property type="match status" value="1"/>
</dbReference>
<keyword evidence="8" id="KW-0830">Ubiquinone</keyword>
<keyword evidence="3" id="KW-0831">Ubiquinone biosynthesis</keyword>
<dbReference type="OrthoDB" id="7201143at2"/>
<dbReference type="RefSeq" id="WP_093323264.1">
    <property type="nucleotide sequence ID" value="NZ_FOSZ01000003.1"/>
</dbReference>
<dbReference type="PANTHER" id="PTHR21427:SF19">
    <property type="entry name" value="UBIQUINONE BIOSYNTHESIS PROTEIN COQ9, MITOCHONDRIAL"/>
    <property type="match status" value="1"/>
</dbReference>
<evidence type="ECO:0000256" key="6">
    <source>
        <dbReference type="ARBA" id="ARBA00058104"/>
    </source>
</evidence>
<comment type="similarity">
    <text evidence="2">Belongs to the COQ9 family.</text>
</comment>
<feature type="domain" description="COQ9 C-terminal" evidence="7">
    <location>
        <begin position="117"/>
        <end position="187"/>
    </location>
</feature>
<dbReference type="Pfam" id="PF08511">
    <property type="entry name" value="COQ9"/>
    <property type="match status" value="1"/>
</dbReference>
<evidence type="ECO:0000256" key="2">
    <source>
        <dbReference type="ARBA" id="ARBA00010766"/>
    </source>
</evidence>
<evidence type="ECO:0000256" key="5">
    <source>
        <dbReference type="ARBA" id="ARBA00023121"/>
    </source>
</evidence>
<keyword evidence="9" id="KW-1185">Reference proteome</keyword>
<dbReference type="GO" id="GO:0008289">
    <property type="term" value="F:lipid binding"/>
    <property type="evidence" value="ECO:0007669"/>
    <property type="project" value="UniProtKB-KW"/>
</dbReference>
<sequence length="230" mass="25310">MTDAPQTDLKTRLLEAAETHVPFDGWSEAAYAAAVSDSGVDPTVARAICPRGAVDLAVAYHKRGDSQMVAAMTEGDLAAMKIREKITFAVRKRLEICTDREVVRRGTTLFSLPQHAAQGAQLIWGTCDAIWNAIGDTSDDLNWYTKRATLSAVYGSTVLYWLGDESEGQQATWAFLDRRIENVMQFEKSKAQFNASPMGKLMAAPLEMLGRIKAPQMPRDMPGSRTPPRS</sequence>
<gene>
    <name evidence="8" type="ORF">SAMN04488036_103290</name>
</gene>
<dbReference type="NCBIfam" id="TIGR02396">
    <property type="entry name" value="diverge_rpsU"/>
    <property type="match status" value="1"/>
</dbReference>
<comment type="function">
    <text evidence="6">Membrane-associated protein that warps the membrane surface to access and bind aromatic isoprenes with high specificity, including ubiquinone (CoQ) isoprene intermediates and presents them directly to COQ7, therefore facilitating the COQ7-mediated hydroxylase step. Participates in the biosynthesis of coenzyme Q, also named ubiquinone, an essential lipid-soluble electron transporter for aerobic cellular respiration.</text>
</comment>
<reference evidence="9" key="1">
    <citation type="submission" date="2016-10" db="EMBL/GenBank/DDBJ databases">
        <authorList>
            <person name="Varghese N."/>
            <person name="Submissions S."/>
        </authorList>
    </citation>
    <scope>NUCLEOTIDE SEQUENCE [LARGE SCALE GENOMIC DNA]</scope>
    <source>
        <strain evidence="9">DSM 28453</strain>
    </source>
</reference>
<protein>
    <submittedName>
        <fullName evidence="8">Ubiquinone biosynthesis protein COQ9</fullName>
    </submittedName>
</protein>
<dbReference type="PANTHER" id="PTHR21427">
    <property type="entry name" value="UBIQUINONE BIOSYNTHESIS PROTEIN COQ9, MITOCHONDRIAL"/>
    <property type="match status" value="1"/>
</dbReference>
<dbReference type="GO" id="GO:0006744">
    <property type="term" value="P:ubiquinone biosynthetic process"/>
    <property type="evidence" value="ECO:0007669"/>
    <property type="project" value="UniProtKB-KW"/>
</dbReference>
<dbReference type="STRING" id="1280847.SAMN04488036_103290"/>
<organism evidence="8 9">
    <name type="scientific">Shimia haliotis</name>
    <dbReference type="NCBI Taxonomy" id="1280847"/>
    <lineage>
        <taxon>Bacteria</taxon>
        <taxon>Pseudomonadati</taxon>
        <taxon>Pseudomonadota</taxon>
        <taxon>Alphaproteobacteria</taxon>
        <taxon>Rhodobacterales</taxon>
        <taxon>Roseobacteraceae</taxon>
    </lineage>
</organism>
<keyword evidence="5" id="KW-0446">Lipid-binding</keyword>
<proteinExistence type="inferred from homology"/>
<dbReference type="InterPro" id="IPR012762">
    <property type="entry name" value="Ubiq_biosynth_COQ9"/>
</dbReference>
<evidence type="ECO:0000313" key="8">
    <source>
        <dbReference type="EMBL" id="SFK94626.1"/>
    </source>
</evidence>
<dbReference type="Proteomes" id="UP000198851">
    <property type="component" value="Unassembled WGS sequence"/>
</dbReference>
<dbReference type="EMBL" id="FOSZ01000003">
    <property type="protein sequence ID" value="SFK94626.1"/>
    <property type="molecule type" value="Genomic_DNA"/>
</dbReference>
<evidence type="ECO:0000259" key="7">
    <source>
        <dbReference type="Pfam" id="PF08511"/>
    </source>
</evidence>
<comment type="pathway">
    <text evidence="1">Cofactor biosynthesis; ubiquinone biosynthesis.</text>
</comment>
<evidence type="ECO:0000256" key="4">
    <source>
        <dbReference type="ARBA" id="ARBA00022946"/>
    </source>
</evidence>
<evidence type="ECO:0000256" key="3">
    <source>
        <dbReference type="ARBA" id="ARBA00022688"/>
    </source>
</evidence>
<name>A0A1I4DRF1_9RHOB</name>
<evidence type="ECO:0000313" key="9">
    <source>
        <dbReference type="Proteomes" id="UP000198851"/>
    </source>
</evidence>
<keyword evidence="4" id="KW-0809">Transit peptide</keyword>
<dbReference type="AlphaFoldDB" id="A0A1I4DRF1"/>
<evidence type="ECO:0000256" key="1">
    <source>
        <dbReference type="ARBA" id="ARBA00004749"/>
    </source>
</evidence>
<accession>A0A1I4DRF1</accession>